<dbReference type="GO" id="GO:0005524">
    <property type="term" value="F:ATP binding"/>
    <property type="evidence" value="ECO:0007669"/>
    <property type="project" value="UniProtKB-KW"/>
</dbReference>
<proteinExistence type="inferred from homology"/>
<comment type="similarity">
    <text evidence="2">Belongs to the SUA5 family.</text>
</comment>
<keyword evidence="8" id="KW-0548">Nucleotidyltransferase</keyword>
<dbReference type="InterPro" id="IPR006070">
    <property type="entry name" value="Sua5-like_dom"/>
</dbReference>
<evidence type="ECO:0000256" key="9">
    <source>
        <dbReference type="ARBA" id="ARBA00022741"/>
    </source>
</evidence>
<evidence type="ECO:0000256" key="4">
    <source>
        <dbReference type="ARBA" id="ARBA00015492"/>
    </source>
</evidence>
<dbReference type="InterPro" id="IPR050156">
    <property type="entry name" value="TC-AMP_synthase_SUA5"/>
</dbReference>
<evidence type="ECO:0000256" key="7">
    <source>
        <dbReference type="ARBA" id="ARBA00022694"/>
    </source>
</evidence>
<evidence type="ECO:0000313" key="14">
    <source>
        <dbReference type="EMBL" id="CAB4947527.1"/>
    </source>
</evidence>
<keyword evidence="6" id="KW-0808">Transferase</keyword>
<evidence type="ECO:0000256" key="8">
    <source>
        <dbReference type="ARBA" id="ARBA00022695"/>
    </source>
</evidence>
<dbReference type="PANTHER" id="PTHR17490">
    <property type="entry name" value="SUA5"/>
    <property type="match status" value="1"/>
</dbReference>
<evidence type="ECO:0000256" key="6">
    <source>
        <dbReference type="ARBA" id="ARBA00022679"/>
    </source>
</evidence>
<dbReference type="AlphaFoldDB" id="A0A6J7JWR9"/>
<dbReference type="Gene3D" id="3.90.870.10">
    <property type="entry name" value="DHBP synthase"/>
    <property type="match status" value="1"/>
</dbReference>
<dbReference type="PANTHER" id="PTHR17490:SF16">
    <property type="entry name" value="THREONYLCARBAMOYL-AMP SYNTHASE"/>
    <property type="match status" value="1"/>
</dbReference>
<keyword evidence="5" id="KW-0963">Cytoplasm</keyword>
<dbReference type="Gene3D" id="3.40.50.11030">
    <property type="entry name" value="Threonylcarbamoyl-AMP synthase, C-terminal domain"/>
    <property type="match status" value="1"/>
</dbReference>
<evidence type="ECO:0000256" key="3">
    <source>
        <dbReference type="ARBA" id="ARBA00012584"/>
    </source>
</evidence>
<comment type="subcellular location">
    <subcellularLocation>
        <location evidence="1">Cytoplasm</location>
    </subcellularLocation>
</comment>
<dbReference type="EC" id="2.7.7.87" evidence="3"/>
<evidence type="ECO:0000256" key="2">
    <source>
        <dbReference type="ARBA" id="ARBA00007663"/>
    </source>
</evidence>
<evidence type="ECO:0000256" key="5">
    <source>
        <dbReference type="ARBA" id="ARBA00022490"/>
    </source>
</evidence>
<dbReference type="NCBIfam" id="TIGR00057">
    <property type="entry name" value="L-threonylcarbamoyladenylate synthase"/>
    <property type="match status" value="1"/>
</dbReference>
<keyword evidence="9" id="KW-0547">Nucleotide-binding</keyword>
<dbReference type="SUPFAM" id="SSF55821">
    <property type="entry name" value="YrdC/RibB"/>
    <property type="match status" value="1"/>
</dbReference>
<comment type="catalytic activity">
    <reaction evidence="12">
        <text>L-threonine + hydrogencarbonate + ATP = L-threonylcarbamoyladenylate + diphosphate + H2O</text>
        <dbReference type="Rhea" id="RHEA:36407"/>
        <dbReference type="ChEBI" id="CHEBI:15377"/>
        <dbReference type="ChEBI" id="CHEBI:17544"/>
        <dbReference type="ChEBI" id="CHEBI:30616"/>
        <dbReference type="ChEBI" id="CHEBI:33019"/>
        <dbReference type="ChEBI" id="CHEBI:57926"/>
        <dbReference type="ChEBI" id="CHEBI:73682"/>
        <dbReference type="EC" id="2.7.7.87"/>
    </reaction>
</comment>
<reference evidence="14" key="1">
    <citation type="submission" date="2020-05" db="EMBL/GenBank/DDBJ databases">
        <authorList>
            <person name="Chiriac C."/>
            <person name="Salcher M."/>
            <person name="Ghai R."/>
            <person name="Kavagutti S V."/>
        </authorList>
    </citation>
    <scope>NUCLEOTIDE SEQUENCE</scope>
</reference>
<dbReference type="PIRSF" id="PIRSF004930">
    <property type="entry name" value="Tln_factor_SUA5"/>
    <property type="match status" value="1"/>
</dbReference>
<dbReference type="InterPro" id="IPR038385">
    <property type="entry name" value="Sua5/YwlC_C"/>
</dbReference>
<evidence type="ECO:0000256" key="12">
    <source>
        <dbReference type="ARBA" id="ARBA00048366"/>
    </source>
</evidence>
<evidence type="ECO:0000256" key="11">
    <source>
        <dbReference type="ARBA" id="ARBA00029774"/>
    </source>
</evidence>
<evidence type="ECO:0000256" key="10">
    <source>
        <dbReference type="ARBA" id="ARBA00022840"/>
    </source>
</evidence>
<sequence length="338" mass="34163">MTDSPQVVSGPEGIAIAAAALRAGQLVALPTETVYGLGADASNPDAVAEIFRVKGRPTNHPLIVHIADASVMGEWAAEVSPEAQALADAFWPGPLTVLVRRMATVGDWVTGGRDTVGLRVPGDEIALELLRAFGGGIAAPSANRFGKVSPTSAAHVVADLGSDVAVVLDGGVCAVGVESTIVDVSGDEIVVLRLGGVSVEALADVLGFRPRVEQTRAAVGEAVAPGMLAAHYSPAATVVICGVGEVVALAGDLLSDDAPDVVVGVLAPHVIDGLPAEAIELEPAGEGVDYAYALYARLRQADRLGITHLLCVPPMPVGVGAAVLDRLQRAAASSGLVG</sequence>
<dbReference type="Pfam" id="PF03481">
    <property type="entry name" value="Sua5_C"/>
    <property type="match status" value="1"/>
</dbReference>
<dbReference type="GO" id="GO:0061710">
    <property type="term" value="F:L-threonylcarbamoyladenylate synthase"/>
    <property type="evidence" value="ECO:0007669"/>
    <property type="project" value="UniProtKB-EC"/>
</dbReference>
<dbReference type="GO" id="GO:0008033">
    <property type="term" value="P:tRNA processing"/>
    <property type="evidence" value="ECO:0007669"/>
    <property type="project" value="UniProtKB-KW"/>
</dbReference>
<dbReference type="Pfam" id="PF01300">
    <property type="entry name" value="Sua5_yciO_yrdC"/>
    <property type="match status" value="1"/>
</dbReference>
<feature type="domain" description="YrdC-like" evidence="13">
    <location>
        <begin position="11"/>
        <end position="197"/>
    </location>
</feature>
<dbReference type="GO" id="GO:0005737">
    <property type="term" value="C:cytoplasm"/>
    <property type="evidence" value="ECO:0007669"/>
    <property type="project" value="UniProtKB-SubCell"/>
</dbReference>
<dbReference type="EMBL" id="CAFBNC010000101">
    <property type="protein sequence ID" value="CAB4947527.1"/>
    <property type="molecule type" value="Genomic_DNA"/>
</dbReference>
<dbReference type="GO" id="GO:0006450">
    <property type="term" value="P:regulation of translational fidelity"/>
    <property type="evidence" value="ECO:0007669"/>
    <property type="project" value="TreeGrafter"/>
</dbReference>
<organism evidence="14">
    <name type="scientific">freshwater metagenome</name>
    <dbReference type="NCBI Taxonomy" id="449393"/>
    <lineage>
        <taxon>unclassified sequences</taxon>
        <taxon>metagenomes</taxon>
        <taxon>ecological metagenomes</taxon>
    </lineage>
</organism>
<dbReference type="PROSITE" id="PS51163">
    <property type="entry name" value="YRDC"/>
    <property type="match status" value="1"/>
</dbReference>
<dbReference type="GO" id="GO:0000049">
    <property type="term" value="F:tRNA binding"/>
    <property type="evidence" value="ECO:0007669"/>
    <property type="project" value="TreeGrafter"/>
</dbReference>
<dbReference type="InterPro" id="IPR010923">
    <property type="entry name" value="T(6)A37_SUA5"/>
</dbReference>
<keyword evidence="7" id="KW-0819">tRNA processing</keyword>
<dbReference type="GO" id="GO:0003725">
    <property type="term" value="F:double-stranded RNA binding"/>
    <property type="evidence" value="ECO:0007669"/>
    <property type="project" value="InterPro"/>
</dbReference>
<evidence type="ECO:0000259" key="13">
    <source>
        <dbReference type="PROSITE" id="PS51163"/>
    </source>
</evidence>
<dbReference type="InterPro" id="IPR017945">
    <property type="entry name" value="DHBP_synth_RibB-like_a/b_dom"/>
</dbReference>
<gene>
    <name evidence="14" type="ORF">UFOPK3733_01675</name>
</gene>
<dbReference type="InterPro" id="IPR005145">
    <property type="entry name" value="Sua5_C"/>
</dbReference>
<protein>
    <recommendedName>
        <fullName evidence="4">Threonylcarbamoyl-AMP synthase</fullName>
        <ecNumber evidence="3">2.7.7.87</ecNumber>
    </recommendedName>
    <alternativeName>
        <fullName evidence="11">L-threonylcarbamoyladenylate synthase</fullName>
    </alternativeName>
</protein>
<dbReference type="FunFam" id="3.90.870.10:FF:000009">
    <property type="entry name" value="Threonylcarbamoyl-AMP synthase, putative"/>
    <property type="match status" value="1"/>
</dbReference>
<evidence type="ECO:0000256" key="1">
    <source>
        <dbReference type="ARBA" id="ARBA00004496"/>
    </source>
</evidence>
<name>A0A6J7JWR9_9ZZZZ</name>
<accession>A0A6J7JWR9</accession>
<keyword evidence="10" id="KW-0067">ATP-binding</keyword>